<protein>
    <submittedName>
        <fullName evidence="1">Uncharacterized protein</fullName>
    </submittedName>
</protein>
<name>A0A0A9B9G2_ARUDO</name>
<organism evidence="1">
    <name type="scientific">Arundo donax</name>
    <name type="common">Giant reed</name>
    <name type="synonym">Donax arundinaceus</name>
    <dbReference type="NCBI Taxonomy" id="35708"/>
    <lineage>
        <taxon>Eukaryota</taxon>
        <taxon>Viridiplantae</taxon>
        <taxon>Streptophyta</taxon>
        <taxon>Embryophyta</taxon>
        <taxon>Tracheophyta</taxon>
        <taxon>Spermatophyta</taxon>
        <taxon>Magnoliopsida</taxon>
        <taxon>Liliopsida</taxon>
        <taxon>Poales</taxon>
        <taxon>Poaceae</taxon>
        <taxon>PACMAD clade</taxon>
        <taxon>Arundinoideae</taxon>
        <taxon>Arundineae</taxon>
        <taxon>Arundo</taxon>
    </lineage>
</organism>
<reference evidence="1" key="2">
    <citation type="journal article" date="2015" name="Data Brief">
        <title>Shoot transcriptome of the giant reed, Arundo donax.</title>
        <authorList>
            <person name="Barrero R.A."/>
            <person name="Guerrero F.D."/>
            <person name="Moolhuijzen P."/>
            <person name="Goolsby J.A."/>
            <person name="Tidwell J."/>
            <person name="Bellgard S.E."/>
            <person name="Bellgard M.I."/>
        </authorList>
    </citation>
    <scope>NUCLEOTIDE SEQUENCE</scope>
    <source>
        <tissue evidence="1">Shoot tissue taken approximately 20 cm above the soil surface</tissue>
    </source>
</reference>
<proteinExistence type="predicted"/>
<dbReference type="AlphaFoldDB" id="A0A0A9B9G2"/>
<dbReference type="EMBL" id="GBRH01237316">
    <property type="protein sequence ID" value="JAD60579.1"/>
    <property type="molecule type" value="Transcribed_RNA"/>
</dbReference>
<reference evidence="1" key="1">
    <citation type="submission" date="2014-09" db="EMBL/GenBank/DDBJ databases">
        <authorList>
            <person name="Magalhaes I.L.F."/>
            <person name="Oliveira U."/>
            <person name="Santos F.R."/>
            <person name="Vidigal T.H.D.A."/>
            <person name="Brescovit A.D."/>
            <person name="Santos A.J."/>
        </authorList>
    </citation>
    <scope>NUCLEOTIDE SEQUENCE</scope>
    <source>
        <tissue evidence="1">Shoot tissue taken approximately 20 cm above the soil surface</tissue>
    </source>
</reference>
<evidence type="ECO:0000313" key="1">
    <source>
        <dbReference type="EMBL" id="JAD60579.1"/>
    </source>
</evidence>
<accession>A0A0A9B9G2</accession>
<sequence length="43" mass="4403">MVMSASDADSASVKLSVVAADHRANARANTRLSVARSMGVAEV</sequence>